<dbReference type="SUPFAM" id="SSF53756">
    <property type="entry name" value="UDP-Glycosyltransferase/glycogen phosphorylase"/>
    <property type="match status" value="1"/>
</dbReference>
<proteinExistence type="predicted"/>
<evidence type="ECO:0000256" key="4">
    <source>
        <dbReference type="ARBA" id="ARBA00022953"/>
    </source>
</evidence>
<keyword evidence="3" id="KW-0548">Nucleotidyltransferase</keyword>
<protein>
    <submittedName>
        <fullName evidence="7">Polyprotein</fullName>
    </submittedName>
</protein>
<evidence type="ECO:0000256" key="1">
    <source>
        <dbReference type="ARBA" id="ARBA00022484"/>
    </source>
</evidence>
<feature type="region of interest" description="Disordered" evidence="5">
    <location>
        <begin position="32"/>
        <end position="56"/>
    </location>
</feature>
<feature type="domain" description="PPPDE" evidence="6">
    <location>
        <begin position="1400"/>
        <end position="1523"/>
    </location>
</feature>
<dbReference type="SUPFAM" id="SSF56672">
    <property type="entry name" value="DNA/RNA polymerases"/>
    <property type="match status" value="1"/>
</dbReference>
<dbReference type="PROSITE" id="PS51858">
    <property type="entry name" value="PPPDE"/>
    <property type="match status" value="1"/>
</dbReference>
<evidence type="ECO:0000313" key="7">
    <source>
        <dbReference type="EMBL" id="QBA69887.1"/>
    </source>
</evidence>
<reference evidence="7" key="1">
    <citation type="submission" date="2018-05" db="EMBL/GenBank/DDBJ databases">
        <title>Coinfection of multiple mycoviruses in one Botrytis cinerea isolate.</title>
        <authorList>
            <person name="He G."/>
            <person name="Zhou Z."/>
            <person name="Wu M."/>
            <person name="Zhang J."/>
            <person name="Yang L."/>
            <person name="Li G."/>
        </authorList>
    </citation>
    <scope>NUCLEOTIDE SEQUENCE</scope>
    <source>
        <strain evidence="7">BcHv1.HBstr-470</strain>
    </source>
</reference>
<evidence type="ECO:0000256" key="3">
    <source>
        <dbReference type="ARBA" id="ARBA00022695"/>
    </source>
</evidence>
<dbReference type="Pfam" id="PF00680">
    <property type="entry name" value="RdRP_1"/>
    <property type="match status" value="1"/>
</dbReference>
<evidence type="ECO:0000256" key="2">
    <source>
        <dbReference type="ARBA" id="ARBA00022679"/>
    </source>
</evidence>
<dbReference type="EMBL" id="MH347277">
    <property type="protein sequence ID" value="QBA69887.1"/>
    <property type="molecule type" value="Genomic_RNA"/>
</dbReference>
<keyword evidence="1" id="KW-0696">RNA-directed RNA polymerase</keyword>
<sequence>MPGTTYFHTASLLTGRTKMILHETKLAKRKRSANVRGRQNSKHKAARPTTRSVVSNGVGKKGEVRDWITGELYLDWDGTRKPASPVACVEEPAVPEYDRVTRLYLATLVECTDFCTGEKFMGPPVPEPEPVVREVRKTRKPPVFVESFVDMDGGFYAPLSFVKEDEYAGPGWDGFAAPSRKRGFNCQKNFSAVRWQQKCLEKKMWQLKCKVARAIGQPIQRVAEYFGRKSLPNNQVALERVLSAQGLLGMVSGERFLYWIHQLKRLWACPKKGYILHWFEGFSSLILDKKQSGIEVLYNNIAICHLGLGDTLRDMLGEGTSAAVGPEFDDEYEVFDNHGGTQFAPLPPPGGFNAVYNDSDDEDNFLSGPPIEGGSLVGSLVDSLKSSMIRDEVDFPVGEPILRMTAFDTVKDFQKEYDATLSGPLCWKGLFPAWDDLGYMMLCNLSSLIGARAFIPHDDWDHIEFSRHGDKYHVANATMGRTTEEQWDVAALNEHIFDICFNDPTQLCKFVELTTAVVMGTIGDLEPTLDTVATNYFASQMDQIEVVVPTETQYIFQETGAGWTATDFFKKQCDGFAKDFSDKHGSAKGTLSVSPELWNLICHVWGGQKVYFEGRTMPGSFVVELTDDTEYLKVPDREAGPHARVMPSDFVLVTHPDHIEKMAPEIKAGNWETVALPMDSKKFIALGQSILEKGIWAAQDMKAMHNTLYEHIKVAMPKCEMSDLIYLVSGTTFYYFMASVFPDKQVFEVCPVPREDNGVCPEFYLAHYFEDLSLDPHVGFAIGRMYSKWLTAPKYLNGLEWEGTYQYREPPKYHSISPWAADRWKISSPNIGFKPYDDFVRKTDFIEKPIILGYFSLGSCESITPETKTAINWLKSLPVLWEVDKRWTHLFEGSEYVISPFTNHSTYLCKFDWVVHHGGSGVTNTCLAVGVPQTILPQIGDQFIWRRELVNHMVPLHIDTSVLRALLFLQRSPAEPVEGWCDQIINGPSFWLPALQANNATPVKPFHLSFNCCHDWSAYGWGAPPVHIIGENEEWWFGLYNSTWETNEVNIELKFVRKICTTQCKSTVVGWTGFTLTQTYPDHAHGWITSPELMNDSRHVKALNAKYISANSEETLKAYSEQALTSRSKFNKYMFVKPNNAPCACGGYGYDMGGKCERCVLATLEGGVYDVRSLDGFVKTLYGGLPRRKKPASKDITFRKAPGTFAVQSRKRYYQLDSRCIPTAKSPAVARALLDQISSLEDVANVEAFWKYTLTKPPHYHYKSNSGFLKHKIEEQERKHLDVTLSGMGTEVMFALGGVLSVGAPKDLAHRLFNRHVLTSSGRSFLFRRWWVLVDALRHFDEFVRELGMKAMYDVVRDFFPPIPEVEFKSVLPYSFALHHPLRTRAAGKLWMQTLPNTDARLRVHLFSLRAHGLGNAFGLFHAVIEHEGNYWELQQIAGERCHINVSKFPPEPTADRPLVKTIIVSSQIVGSLDRRAICREFDNLQYKVLGDNCLVFANMLVFLLTGKVIPWKHFGAFGTDISLDAFKLLGKWASSWVFLSEGEERLQIRDNRSACLTYDGPIVHSLKSWTGPKRFTKDYGIHAVQRIEACLEAFSDDPDVECPQERDHLLQFMSFATSKFGVTGATVARAIMTRRVRKIPTSGRQWKFLHHLAVLFRQARDTRLGGDVIGLMTATVNLRGSMRNGKKVSWTPLVNVSVPRHWFRSGDRLVEVNHLPENLKMQKKTITRLDLPQIARKYAQFFPDAEFPKMGFKFVKPGEYEIGVKVNIRKDLPKMDVLTHSLVKELQEINPFEIGVFSLRFGTVEMAEKVTDRYFTGSFDPGQLIPEADQEEIAEAIFQNEKHLFGDTQLISPEEVWKKWHRNYSAGFPFRFNAQGRASRQTLIDQVGGKEKFLKCVRDYIESPEAFPTVSHAFIKDEVLPKSYIEREKIRTIIAQDPLNYYLSMAIQGDSAKRLDPSSFSAVGISPSHGQMAALASKHLAYEHHTAMDVTAMDSTAAVDAIGVIKKLRKKGFKDHPQREAIETAVDATYDNLVASWIIDIHTGRARLKRQGLSTGHATTTPSNTEYMRVLMLYAWKKVTDRPYSEFYDCVKFSSFSDDNFWSTNLPPSVFSGEKVSEFWLKNKVQVRVEGCSDNLADISFLSKKFSLDEKHLEEVRTITGAHAKVAIVHDMSRLLQKFSDFKKKNTLRYRWEKYAALQLNCAHYPEIHATVDKYLDTMEKMLLKRKSGKRFLQQHPRTSYHDVMRLMYLPTDKTRRDLIVSTHEPGLFEKIEDWWDTTRSHIMTFDSTANTYGRILSQVAGLLEIGGLNIEDPGLFLTGPGELYHDPEYTLEHHLYLLNNCPESYEKMQILASKTPFSGFMDIAGFWARREVYDLSEEMANSLRVKVTLLLAVYTLVAWLEQALMSVPVVGPLYRLFGTAKYMSEKVYSRLNSLYYAVFGDSSAVISSLMPKDRYYSLKVVAHRLWCTMTPLDFGGLKGGIHGAQAWADALIKFTQDIHQIVLDGDLSALLPAPGTGERAQSGVNTNWVGLDHADSVDKVQTLLSEGKIPMITSPPGAGKSTDFILSLKQVYDTVIVACPRQILVQNNPVAQTRLYAGCEDTLTQGLINFGTAGYLRRVLADLPQNTIICLDEFHEMDEDALWLLDRYHEQSFPITATPDFYGANKFTEVRLSKGRNSRWTITDDIRKGSNTLDVGWETLMTFSKTNDRVLFIMPTVANVETCMRHAEQLVTNKRCAKIYRGHSTVVEADWYFATAIVDAGITIPNVNVVIDLGVSMGYHKGKFKPRPSSRNISLQRRGRTGRTCNGTYIRLSEKYDDTNWDFSTPFLCNSWYTARKWDPTFTRGLCRKDGCLDGLPGGYEDFLANADWSPLIYAIFMYENRLDVNKARASYQALRKFPERKEFRHLTAQREGYAFDDLFVVEDKLRRHKLGDGLANFWTWNLSETKFIDFDTPIPSHLLDAE</sequence>
<dbReference type="GO" id="GO:0008233">
    <property type="term" value="F:peptidase activity"/>
    <property type="evidence" value="ECO:0007669"/>
    <property type="project" value="InterPro"/>
</dbReference>
<organism evidence="7">
    <name type="scientific">Botrytis cinerea hypovirus 1</name>
    <dbReference type="NCBI Taxonomy" id="2219105"/>
    <lineage>
        <taxon>Viruses</taxon>
        <taxon>Riboviria</taxon>
        <taxon>Orthornavirae</taxon>
        <taxon>Pisuviricota</taxon>
        <taxon>Duplopiviricetes</taxon>
        <taxon>Durnavirales</taxon>
        <taxon>Hypoviridae</taxon>
        <taxon>Betahypovirus</taxon>
        <taxon>Betahypovirus sinensis</taxon>
    </lineage>
</organism>
<accession>A0A411ELF2</accession>
<keyword evidence="4" id="KW-0693">Viral RNA replication</keyword>
<evidence type="ECO:0000256" key="5">
    <source>
        <dbReference type="SAM" id="MobiDB-lite"/>
    </source>
</evidence>
<name>A0A411ELF2_9VIRU</name>
<dbReference type="GO" id="GO:0003723">
    <property type="term" value="F:RNA binding"/>
    <property type="evidence" value="ECO:0007669"/>
    <property type="project" value="InterPro"/>
</dbReference>
<dbReference type="GO" id="GO:0003968">
    <property type="term" value="F:RNA-directed RNA polymerase activity"/>
    <property type="evidence" value="ECO:0007669"/>
    <property type="project" value="UniProtKB-KW"/>
</dbReference>
<dbReference type="InterPro" id="IPR008580">
    <property type="entry name" value="PPPDE_dom"/>
</dbReference>
<dbReference type="InterPro" id="IPR043502">
    <property type="entry name" value="DNA/RNA_pol_sf"/>
</dbReference>
<dbReference type="CDD" id="cd23170">
    <property type="entry name" value="ps-ssRNAv_Hypoviridae_RdRp"/>
    <property type="match status" value="1"/>
</dbReference>
<evidence type="ECO:0000259" key="6">
    <source>
        <dbReference type="PROSITE" id="PS51858"/>
    </source>
</evidence>
<dbReference type="InterPro" id="IPR027417">
    <property type="entry name" value="P-loop_NTPase"/>
</dbReference>
<dbReference type="SUPFAM" id="SSF52540">
    <property type="entry name" value="P-loop containing nucleoside triphosphate hydrolases"/>
    <property type="match status" value="1"/>
</dbReference>
<dbReference type="Gene3D" id="3.40.50.300">
    <property type="entry name" value="P-loop containing nucleotide triphosphate hydrolases"/>
    <property type="match status" value="2"/>
</dbReference>
<dbReference type="Gene3D" id="3.40.50.2000">
    <property type="entry name" value="Glycogen Phosphorylase B"/>
    <property type="match status" value="1"/>
</dbReference>
<dbReference type="GO" id="GO:0006351">
    <property type="term" value="P:DNA-templated transcription"/>
    <property type="evidence" value="ECO:0007669"/>
    <property type="project" value="InterPro"/>
</dbReference>
<feature type="compositionally biased region" description="Basic residues" evidence="5">
    <location>
        <begin position="32"/>
        <end position="46"/>
    </location>
</feature>
<keyword evidence="2" id="KW-0808">Transferase</keyword>
<dbReference type="InterPro" id="IPR001205">
    <property type="entry name" value="RNA-dir_pol_C"/>
</dbReference>